<feature type="transmembrane region" description="Helical" evidence="6">
    <location>
        <begin position="12"/>
        <end position="33"/>
    </location>
</feature>
<evidence type="ECO:0000256" key="4">
    <source>
        <dbReference type="ARBA" id="ARBA00022989"/>
    </source>
</evidence>
<evidence type="ECO:0000259" key="7">
    <source>
        <dbReference type="Pfam" id="PF12832"/>
    </source>
</evidence>
<feature type="transmembrane region" description="Helical" evidence="6">
    <location>
        <begin position="72"/>
        <end position="88"/>
    </location>
</feature>
<evidence type="ECO:0000256" key="3">
    <source>
        <dbReference type="ARBA" id="ARBA00022692"/>
    </source>
</evidence>
<feature type="transmembrane region" description="Helical" evidence="6">
    <location>
        <begin position="108"/>
        <end position="130"/>
    </location>
</feature>
<dbReference type="Gene3D" id="1.20.1250.20">
    <property type="entry name" value="MFS general substrate transporter like domains"/>
    <property type="match status" value="2"/>
</dbReference>
<dbReference type="SUPFAM" id="SSF103473">
    <property type="entry name" value="MFS general substrate transporter"/>
    <property type="match status" value="1"/>
</dbReference>
<dbReference type="Pfam" id="PF12832">
    <property type="entry name" value="MFS_1_like"/>
    <property type="match status" value="1"/>
</dbReference>
<feature type="transmembrane region" description="Helical" evidence="6">
    <location>
        <begin position="182"/>
        <end position="203"/>
    </location>
</feature>
<dbReference type="EMBL" id="JQDR03013201">
    <property type="protein sequence ID" value="KAA0190052.1"/>
    <property type="molecule type" value="Genomic_DNA"/>
</dbReference>
<comment type="caution">
    <text evidence="8">The sequence shown here is derived from an EMBL/GenBank/DDBJ whole genome shotgun (WGS) entry which is preliminary data.</text>
</comment>
<feature type="transmembrane region" description="Helical" evidence="6">
    <location>
        <begin position="300"/>
        <end position="322"/>
    </location>
</feature>
<dbReference type="InterPro" id="IPR051717">
    <property type="entry name" value="MFS_MFSD6"/>
</dbReference>
<sequence length="370" mass="40146">MKINRDTVLIKAHYFFFFAGMVPVLPFSMVLGLGLGVPIILQGLMAAVVLVGTVIAKPILSLIADTFPRSRRIIFIASILMCGLVSVKCNAGQQEGLGCQPVEVWTKMGFWAFFSLMMIGMISFCTANSFSDAVTIETIGPSGNYGSQRAWGSLGWGLMGPVSGLLVDWWSGYAELKDYTPAYLLVFLIMGVDVVLSSNLKVPKLDAERNVWSSVWPLLQEPRFFLFLLFSVLNGCFDGVVLNFLFVLQEDMAAGSAAVQNIKFLQGITIFVQCATEVPCMFFSHVLVKKIGADRVTTLVLGLHAIRLYLITCVGTWGNVWLTVAVEVLNGPCYGLGYSAIVVYAGQLAPPGASTTVQSLANICYESIGP</sequence>
<comment type="subcellular location">
    <subcellularLocation>
        <location evidence="1">Membrane</location>
        <topology evidence="1">Multi-pass membrane protein</topology>
    </subcellularLocation>
</comment>
<feature type="transmembrane region" description="Helical" evidence="6">
    <location>
        <begin position="268"/>
        <end position="288"/>
    </location>
</feature>
<gene>
    <name evidence="8" type="ORF">HAZT_HAZT004704</name>
</gene>
<evidence type="ECO:0000256" key="1">
    <source>
        <dbReference type="ARBA" id="ARBA00004141"/>
    </source>
</evidence>
<reference evidence="8" key="3">
    <citation type="submission" date="2019-06" db="EMBL/GenBank/DDBJ databases">
        <authorList>
            <person name="Poynton C."/>
            <person name="Hasenbein S."/>
            <person name="Benoit J.B."/>
            <person name="Sepulveda M.S."/>
            <person name="Poelchau M.F."/>
            <person name="Murali S.C."/>
            <person name="Chen S."/>
            <person name="Glastad K.M."/>
            <person name="Werren J.H."/>
            <person name="Vineis J.H."/>
            <person name="Bowen J.L."/>
            <person name="Friedrich M."/>
            <person name="Jones J."/>
            <person name="Robertson H.M."/>
            <person name="Feyereisen R."/>
            <person name="Mechler-Hickson A."/>
            <person name="Mathers N."/>
            <person name="Lee C.E."/>
            <person name="Colbourne J.K."/>
            <person name="Biales A."/>
            <person name="Johnston J.S."/>
            <person name="Wellborn G.A."/>
            <person name="Rosendale A.J."/>
            <person name="Cridge A.G."/>
            <person name="Munoz-Torres M.C."/>
            <person name="Bain P.A."/>
            <person name="Manny A.R."/>
            <person name="Major K.M."/>
            <person name="Lambert F.N."/>
            <person name="Vulpe C.D."/>
            <person name="Tuck P."/>
            <person name="Blalock B.J."/>
            <person name="Lin Y.-Y."/>
            <person name="Smith M.E."/>
            <person name="Ochoa-Acuna H."/>
            <person name="Chen M.-J.M."/>
            <person name="Childers C.P."/>
            <person name="Qu J."/>
            <person name="Dugan S."/>
            <person name="Lee S.L."/>
            <person name="Chao H."/>
            <person name="Dinh H."/>
            <person name="Han Y."/>
            <person name="Doddapaneni H."/>
            <person name="Worley K.C."/>
            <person name="Muzny D.M."/>
            <person name="Gibbs R.A."/>
            <person name="Richards S."/>
        </authorList>
    </citation>
    <scope>NUCLEOTIDE SEQUENCE</scope>
    <source>
        <strain evidence="8">HAZT.00-mixed</strain>
        <tissue evidence="8">Whole organism</tissue>
    </source>
</reference>
<dbReference type="Proteomes" id="UP000711488">
    <property type="component" value="Unassembled WGS sequence"/>
</dbReference>
<comment type="similarity">
    <text evidence="2">Belongs to the major facilitator superfamily. MFSD6 family.</text>
</comment>
<dbReference type="InterPro" id="IPR024989">
    <property type="entry name" value="MFS_assoc_dom"/>
</dbReference>
<keyword evidence="3 6" id="KW-0812">Transmembrane</keyword>
<evidence type="ECO:0000256" key="5">
    <source>
        <dbReference type="ARBA" id="ARBA00023136"/>
    </source>
</evidence>
<dbReference type="PANTHER" id="PTHR16172">
    <property type="entry name" value="MAJOR FACILITATOR SUPERFAMILY DOMAIN-CONTAINING PROTEIN 6-LIKE"/>
    <property type="match status" value="1"/>
</dbReference>
<dbReference type="GO" id="GO:0016020">
    <property type="term" value="C:membrane"/>
    <property type="evidence" value="ECO:0007669"/>
    <property type="project" value="UniProtKB-SubCell"/>
</dbReference>
<feature type="domain" description="Major facilitator superfamily associated" evidence="7">
    <location>
        <begin position="10"/>
        <end position="369"/>
    </location>
</feature>
<evidence type="ECO:0000256" key="2">
    <source>
        <dbReference type="ARBA" id="ARBA00005241"/>
    </source>
</evidence>
<proteinExistence type="inferred from homology"/>
<organism evidence="8">
    <name type="scientific">Hyalella azteca</name>
    <name type="common">Amphipod</name>
    <dbReference type="NCBI Taxonomy" id="294128"/>
    <lineage>
        <taxon>Eukaryota</taxon>
        <taxon>Metazoa</taxon>
        <taxon>Ecdysozoa</taxon>
        <taxon>Arthropoda</taxon>
        <taxon>Crustacea</taxon>
        <taxon>Multicrustacea</taxon>
        <taxon>Malacostraca</taxon>
        <taxon>Eumalacostraca</taxon>
        <taxon>Peracarida</taxon>
        <taxon>Amphipoda</taxon>
        <taxon>Senticaudata</taxon>
        <taxon>Talitrida</taxon>
        <taxon>Talitroidea</taxon>
        <taxon>Hyalellidae</taxon>
        <taxon>Hyalella</taxon>
    </lineage>
</organism>
<dbReference type="OrthoDB" id="10029266at2759"/>
<accession>A0A6A0GXP7</accession>
<protein>
    <recommendedName>
        <fullName evidence="7">Major facilitator superfamily associated domain-containing protein</fullName>
    </recommendedName>
</protein>
<name>A0A6A0GXP7_HYAAZ</name>
<feature type="transmembrane region" description="Helical" evidence="6">
    <location>
        <begin position="151"/>
        <end position="170"/>
    </location>
</feature>
<feature type="transmembrane region" description="Helical" evidence="6">
    <location>
        <begin position="224"/>
        <end position="248"/>
    </location>
</feature>
<dbReference type="PANTHER" id="PTHR16172:SF37">
    <property type="entry name" value="RE36877P"/>
    <property type="match status" value="1"/>
</dbReference>
<dbReference type="AlphaFoldDB" id="A0A6A0GXP7"/>
<dbReference type="InterPro" id="IPR036259">
    <property type="entry name" value="MFS_trans_sf"/>
</dbReference>
<keyword evidence="5 6" id="KW-0472">Membrane</keyword>
<feature type="transmembrane region" description="Helical" evidence="6">
    <location>
        <begin position="39"/>
        <end position="60"/>
    </location>
</feature>
<reference evidence="8" key="1">
    <citation type="submission" date="2014-08" db="EMBL/GenBank/DDBJ databases">
        <authorList>
            <person name="Murali S."/>
            <person name="Richards S."/>
            <person name="Bandaranaike D."/>
            <person name="Bellair M."/>
            <person name="Blankenburg K."/>
            <person name="Chao H."/>
            <person name="Dinh H."/>
            <person name="Doddapaneni H."/>
            <person name="Dugan-Rocha S."/>
            <person name="Elkadiri S."/>
            <person name="Gnanaolivu R."/>
            <person name="Hughes D."/>
            <person name="Lee S."/>
            <person name="Li M."/>
            <person name="Ming W."/>
            <person name="Munidasa M."/>
            <person name="Muniz J."/>
            <person name="Nguyen L."/>
            <person name="Osuji N."/>
            <person name="Pu L.-L."/>
            <person name="Puazo M."/>
            <person name="Skinner E."/>
            <person name="Qu C."/>
            <person name="Quiroz J."/>
            <person name="Raj R."/>
            <person name="Weissenberger G."/>
            <person name="Xin Y."/>
            <person name="Zou X."/>
            <person name="Han Y."/>
            <person name="Worley K."/>
            <person name="Muzny D."/>
            <person name="Gibbs R."/>
        </authorList>
    </citation>
    <scope>NUCLEOTIDE SEQUENCE</scope>
    <source>
        <strain evidence="8">HAZT.00-mixed</strain>
        <tissue evidence="8">Whole organism</tissue>
    </source>
</reference>
<evidence type="ECO:0000313" key="8">
    <source>
        <dbReference type="EMBL" id="KAA0190052.1"/>
    </source>
</evidence>
<reference evidence="8" key="2">
    <citation type="journal article" date="2018" name="Environ. Sci. Technol.">
        <title>The Toxicogenome of Hyalella azteca: A Model for Sediment Ecotoxicology and Evolutionary Toxicology.</title>
        <authorList>
            <person name="Poynton H.C."/>
            <person name="Hasenbein S."/>
            <person name="Benoit J.B."/>
            <person name="Sepulveda M.S."/>
            <person name="Poelchau M.F."/>
            <person name="Hughes D.S.T."/>
            <person name="Murali S.C."/>
            <person name="Chen S."/>
            <person name="Glastad K.M."/>
            <person name="Goodisman M.A.D."/>
            <person name="Werren J.H."/>
            <person name="Vineis J.H."/>
            <person name="Bowen J.L."/>
            <person name="Friedrich M."/>
            <person name="Jones J."/>
            <person name="Robertson H.M."/>
            <person name="Feyereisen R."/>
            <person name="Mechler-Hickson A."/>
            <person name="Mathers N."/>
            <person name="Lee C.E."/>
            <person name="Colbourne J.K."/>
            <person name="Biales A."/>
            <person name="Johnston J.S."/>
            <person name="Wellborn G.A."/>
            <person name="Rosendale A.J."/>
            <person name="Cridge A.G."/>
            <person name="Munoz-Torres M.C."/>
            <person name="Bain P.A."/>
            <person name="Manny A.R."/>
            <person name="Major K.M."/>
            <person name="Lambert F.N."/>
            <person name="Vulpe C.D."/>
            <person name="Tuck P."/>
            <person name="Blalock B.J."/>
            <person name="Lin Y.Y."/>
            <person name="Smith M.E."/>
            <person name="Ochoa-Acuna H."/>
            <person name="Chen M.M."/>
            <person name="Childers C.P."/>
            <person name="Qu J."/>
            <person name="Dugan S."/>
            <person name="Lee S.L."/>
            <person name="Chao H."/>
            <person name="Dinh H."/>
            <person name="Han Y."/>
            <person name="Doddapaneni H."/>
            <person name="Worley K.C."/>
            <person name="Muzny D.M."/>
            <person name="Gibbs R.A."/>
            <person name="Richards S."/>
        </authorList>
    </citation>
    <scope>NUCLEOTIDE SEQUENCE</scope>
    <source>
        <strain evidence="8">HAZT.00-mixed</strain>
        <tissue evidence="8">Whole organism</tissue>
    </source>
</reference>
<evidence type="ECO:0000256" key="6">
    <source>
        <dbReference type="SAM" id="Phobius"/>
    </source>
</evidence>
<keyword evidence="4 6" id="KW-1133">Transmembrane helix</keyword>